<feature type="compositionally biased region" description="Basic and acidic residues" evidence="1">
    <location>
        <begin position="80"/>
        <end position="102"/>
    </location>
</feature>
<feature type="region of interest" description="Disordered" evidence="1">
    <location>
        <begin position="1"/>
        <end position="112"/>
    </location>
</feature>
<dbReference type="AlphaFoldDB" id="A0A4R6PKU4"/>
<dbReference type="Proteomes" id="UP000295087">
    <property type="component" value="Unassembled WGS sequence"/>
</dbReference>
<keyword evidence="3" id="KW-1185">Reference proteome</keyword>
<evidence type="ECO:0000256" key="1">
    <source>
        <dbReference type="SAM" id="MobiDB-lite"/>
    </source>
</evidence>
<organism evidence="2 3">
    <name type="scientific">Nocardia ignorata</name>
    <dbReference type="NCBI Taxonomy" id="145285"/>
    <lineage>
        <taxon>Bacteria</taxon>
        <taxon>Bacillati</taxon>
        <taxon>Actinomycetota</taxon>
        <taxon>Actinomycetes</taxon>
        <taxon>Mycobacteriales</taxon>
        <taxon>Nocardiaceae</taxon>
        <taxon>Nocardia</taxon>
    </lineage>
</organism>
<gene>
    <name evidence="2" type="ORF">DFR75_103445</name>
</gene>
<protein>
    <submittedName>
        <fullName evidence="2">Rho termination factor-like protein</fullName>
    </submittedName>
</protein>
<name>A0A4R6PKU4_NOCIG</name>
<sequence>MPQQAWSDKRERQYKDVKKSERERGRSEDRAEEIAARTVNKTRAQHGETKSGGSSSGGKSGGKSSGTSRRGGQQAKGSGKTRDELYEEARRRNIDGRSKMNKQELANALGRH</sequence>
<evidence type="ECO:0000313" key="3">
    <source>
        <dbReference type="Proteomes" id="UP000295087"/>
    </source>
</evidence>
<reference evidence="2 3" key="1">
    <citation type="submission" date="2019-03" db="EMBL/GenBank/DDBJ databases">
        <title>Genomic Encyclopedia of Type Strains, Phase IV (KMG-IV): sequencing the most valuable type-strain genomes for metagenomic binning, comparative biology and taxonomic classification.</title>
        <authorList>
            <person name="Goeker M."/>
        </authorList>
    </citation>
    <scope>NUCLEOTIDE SEQUENCE [LARGE SCALE GENOMIC DNA]</scope>
    <source>
        <strain evidence="2 3">DSM 44496</strain>
    </source>
</reference>
<dbReference type="EMBL" id="SNXK01000003">
    <property type="protein sequence ID" value="TDP38787.1"/>
    <property type="molecule type" value="Genomic_DNA"/>
</dbReference>
<feature type="compositionally biased region" description="Basic and acidic residues" evidence="1">
    <location>
        <begin position="7"/>
        <end position="35"/>
    </location>
</feature>
<comment type="caution">
    <text evidence="2">The sequence shown here is derived from an EMBL/GenBank/DDBJ whole genome shotgun (WGS) entry which is preliminary data.</text>
</comment>
<evidence type="ECO:0000313" key="2">
    <source>
        <dbReference type="EMBL" id="TDP38787.1"/>
    </source>
</evidence>
<proteinExistence type="predicted"/>
<accession>A0A4R6PKU4</accession>
<dbReference type="RefSeq" id="WP_067486922.1">
    <property type="nucleotide sequence ID" value="NZ_JBHXPO010000006.1"/>
</dbReference>
<feature type="compositionally biased region" description="Gly residues" evidence="1">
    <location>
        <begin position="54"/>
        <end position="64"/>
    </location>
</feature>